<accession>A6BKI8</accession>
<evidence type="ECO:0000313" key="1">
    <source>
        <dbReference type="EMBL" id="EDM61805.1"/>
    </source>
</evidence>
<sequence>MEVCTMNTRDWTKEEAEVISMEEYLAKRKKIREDERKHKKKGSDDREESLMPFEFYMVSSLAWS</sequence>
<gene>
    <name evidence="1" type="ORF">DORLON_02840</name>
</gene>
<dbReference type="EMBL" id="AAXB02000023">
    <property type="protein sequence ID" value="EDM61805.1"/>
    <property type="molecule type" value="Genomic_DNA"/>
</dbReference>
<dbReference type="Proteomes" id="UP000004016">
    <property type="component" value="Unassembled WGS sequence"/>
</dbReference>
<dbReference type="eggNOG" id="ENOG502ZES6">
    <property type="taxonomic scope" value="Bacteria"/>
</dbReference>
<comment type="caution">
    <text evidence="1">The sequence shown here is derived from an EMBL/GenBank/DDBJ whole genome shotgun (WGS) entry which is preliminary data.</text>
</comment>
<evidence type="ECO:0000313" key="2">
    <source>
        <dbReference type="Proteomes" id="UP000004016"/>
    </source>
</evidence>
<dbReference type="AlphaFoldDB" id="A6BKI8"/>
<proteinExistence type="predicted"/>
<name>A6BKI8_9FIRM</name>
<reference evidence="1 2" key="2">
    <citation type="submission" date="2007-04" db="EMBL/GenBank/DDBJ databases">
        <title>Draft genome sequence of Dorea longicatena (DSM 13814).</title>
        <authorList>
            <person name="Sudarsanam P."/>
            <person name="Ley R."/>
            <person name="Guruge J."/>
            <person name="Turnbaugh P.J."/>
            <person name="Mahowald M."/>
            <person name="Liep D."/>
            <person name="Gordon J."/>
        </authorList>
    </citation>
    <scope>NUCLEOTIDE SEQUENCE [LARGE SCALE GENOMIC DNA]</scope>
    <source>
        <strain evidence="1 2">DSM 13814</strain>
    </source>
</reference>
<reference evidence="1 2" key="1">
    <citation type="submission" date="2007-03" db="EMBL/GenBank/DDBJ databases">
        <authorList>
            <person name="Fulton L."/>
            <person name="Clifton S."/>
            <person name="Fulton B."/>
            <person name="Xu J."/>
            <person name="Minx P."/>
            <person name="Pepin K.H."/>
            <person name="Johnson M."/>
            <person name="Thiruvilangam P."/>
            <person name="Bhonagiri V."/>
            <person name="Nash W.E."/>
            <person name="Mardis E.R."/>
            <person name="Wilson R.K."/>
        </authorList>
    </citation>
    <scope>NUCLEOTIDE SEQUENCE [LARGE SCALE GENOMIC DNA]</scope>
    <source>
        <strain evidence="1 2">DSM 13814</strain>
    </source>
</reference>
<dbReference type="HOGENOM" id="CLU_2914430_0_0_9"/>
<organism evidence="1 2">
    <name type="scientific">Dorea longicatena DSM 13814</name>
    <dbReference type="NCBI Taxonomy" id="411462"/>
    <lineage>
        <taxon>Bacteria</taxon>
        <taxon>Bacillati</taxon>
        <taxon>Bacillota</taxon>
        <taxon>Clostridia</taxon>
        <taxon>Lachnospirales</taxon>
        <taxon>Lachnospiraceae</taxon>
        <taxon>Dorea</taxon>
    </lineage>
</organism>
<protein>
    <submittedName>
        <fullName evidence="1">Uncharacterized protein</fullName>
    </submittedName>
</protein>